<evidence type="ECO:0000256" key="2">
    <source>
        <dbReference type="ARBA" id="ARBA00022475"/>
    </source>
</evidence>
<dbReference type="Pfam" id="PF00953">
    <property type="entry name" value="Glycos_transf_4"/>
    <property type="match status" value="1"/>
</dbReference>
<reference evidence="8" key="1">
    <citation type="submission" date="2018-06" db="EMBL/GenBank/DDBJ databases">
        <authorList>
            <person name="Zhirakovskaya E."/>
        </authorList>
    </citation>
    <scope>NUCLEOTIDE SEQUENCE</scope>
</reference>
<evidence type="ECO:0000256" key="5">
    <source>
        <dbReference type="ARBA" id="ARBA00022989"/>
    </source>
</evidence>
<keyword evidence="5 7" id="KW-1133">Transmembrane helix</keyword>
<feature type="transmembrane region" description="Helical" evidence="7">
    <location>
        <begin position="71"/>
        <end position="88"/>
    </location>
</feature>
<sequence length="327" mass="34894">MRTVIAIFLMALSITALSIPWVRKVAIRTGFVDSPAKRKLHSTPMPLMGGVAIFGGAVLAIIAFVPQFPNTVAGVLLSLTVVALVGLLDDRYGLPAWAKLAGQLVGMLILAAFDIRVKLPLPEIVNYIITFLWLAGISNAINFLDNMDGLSAGVSGVAAAFIMLLGLQNDQFLVAGLAAAVLGACLGFLRFNFKPAQIFMGDAGSLFLGFLLALLGLQLRFPANSSFVTWMVPVFVLALPIFDTVLVVISRLRRGVSPNTAGKDHLSHRLVKRGFSQREAVLLLYLFTGAGGIVGVFITEATIAEGYLIFVAALLLGLIAIWKLDNS</sequence>
<evidence type="ECO:0000256" key="3">
    <source>
        <dbReference type="ARBA" id="ARBA00022679"/>
    </source>
</evidence>
<dbReference type="EC" id="2.7.8.33" evidence="8"/>
<name>A0A3B0V247_9ZZZZ</name>
<evidence type="ECO:0000256" key="1">
    <source>
        <dbReference type="ARBA" id="ARBA00004651"/>
    </source>
</evidence>
<keyword evidence="6 7" id="KW-0472">Membrane</keyword>
<keyword evidence="2" id="KW-1003">Cell membrane</keyword>
<feature type="transmembrane region" description="Helical" evidence="7">
    <location>
        <begin position="47"/>
        <end position="65"/>
    </location>
</feature>
<evidence type="ECO:0000256" key="4">
    <source>
        <dbReference type="ARBA" id="ARBA00022692"/>
    </source>
</evidence>
<dbReference type="PANTHER" id="PTHR22926">
    <property type="entry name" value="PHOSPHO-N-ACETYLMURAMOYL-PENTAPEPTIDE-TRANSFERASE"/>
    <property type="match status" value="1"/>
</dbReference>
<proteinExistence type="predicted"/>
<dbReference type="GO" id="GO:0036380">
    <property type="term" value="F:UDP-N-acetylglucosamine-undecaprenyl-phosphate N-acetylglucosaminephosphotransferase activity"/>
    <property type="evidence" value="ECO:0007669"/>
    <property type="project" value="UniProtKB-EC"/>
</dbReference>
<dbReference type="InterPro" id="IPR000715">
    <property type="entry name" value="Glycosyl_transferase_4"/>
</dbReference>
<feature type="transmembrane region" description="Helical" evidence="7">
    <location>
        <begin position="227"/>
        <end position="249"/>
    </location>
</feature>
<evidence type="ECO:0000256" key="7">
    <source>
        <dbReference type="SAM" id="Phobius"/>
    </source>
</evidence>
<dbReference type="EMBL" id="UOEU01000649">
    <property type="protein sequence ID" value="VAW37071.1"/>
    <property type="molecule type" value="Genomic_DNA"/>
</dbReference>
<dbReference type="CDD" id="cd06853">
    <property type="entry name" value="GT_WecA_like"/>
    <property type="match status" value="1"/>
</dbReference>
<dbReference type="GO" id="GO:0005886">
    <property type="term" value="C:plasma membrane"/>
    <property type="evidence" value="ECO:0007669"/>
    <property type="project" value="UniProtKB-SubCell"/>
</dbReference>
<evidence type="ECO:0000256" key="6">
    <source>
        <dbReference type="ARBA" id="ARBA00023136"/>
    </source>
</evidence>
<dbReference type="AlphaFoldDB" id="A0A3B0V247"/>
<keyword evidence="4 7" id="KW-0812">Transmembrane</keyword>
<feature type="transmembrane region" description="Helical" evidence="7">
    <location>
        <begin position="203"/>
        <end position="221"/>
    </location>
</feature>
<feature type="transmembrane region" description="Helical" evidence="7">
    <location>
        <begin position="150"/>
        <end position="167"/>
    </location>
</feature>
<protein>
    <submittedName>
        <fullName evidence="8">Undecaprenyl-phosphate alpha-N-acetylglucosaminyl 1-phosphate transferase</fullName>
        <ecNumber evidence="8">2.7.8.33</ecNumber>
    </submittedName>
</protein>
<accession>A0A3B0V247</accession>
<organism evidence="8">
    <name type="scientific">hydrothermal vent metagenome</name>
    <dbReference type="NCBI Taxonomy" id="652676"/>
    <lineage>
        <taxon>unclassified sequences</taxon>
        <taxon>metagenomes</taxon>
        <taxon>ecological metagenomes</taxon>
    </lineage>
</organism>
<dbReference type="PANTHER" id="PTHR22926:SF3">
    <property type="entry name" value="UNDECAPRENYL-PHOSPHATE ALPHA-N-ACETYLGLUCOSAMINYL 1-PHOSPHATE TRANSFERASE"/>
    <property type="match status" value="1"/>
</dbReference>
<dbReference type="GO" id="GO:0009103">
    <property type="term" value="P:lipopolysaccharide biosynthetic process"/>
    <property type="evidence" value="ECO:0007669"/>
    <property type="project" value="TreeGrafter"/>
</dbReference>
<keyword evidence="3 8" id="KW-0808">Transferase</keyword>
<gene>
    <name evidence="8" type="ORF">MNBD_CHLOROFLEXI01-3127</name>
</gene>
<feature type="transmembrane region" description="Helical" evidence="7">
    <location>
        <begin position="173"/>
        <end position="191"/>
    </location>
</feature>
<feature type="transmembrane region" description="Helical" evidence="7">
    <location>
        <begin position="304"/>
        <end position="322"/>
    </location>
</feature>
<feature type="transmembrane region" description="Helical" evidence="7">
    <location>
        <begin position="280"/>
        <end position="298"/>
    </location>
</feature>
<dbReference type="GO" id="GO:0071555">
    <property type="term" value="P:cell wall organization"/>
    <property type="evidence" value="ECO:0007669"/>
    <property type="project" value="TreeGrafter"/>
</dbReference>
<dbReference type="GO" id="GO:0044038">
    <property type="term" value="P:cell wall macromolecule biosynthetic process"/>
    <property type="evidence" value="ECO:0007669"/>
    <property type="project" value="TreeGrafter"/>
</dbReference>
<feature type="transmembrane region" description="Helical" evidence="7">
    <location>
        <begin position="6"/>
        <end position="26"/>
    </location>
</feature>
<feature type="transmembrane region" description="Helical" evidence="7">
    <location>
        <begin position="124"/>
        <end position="143"/>
    </location>
</feature>
<comment type="subcellular location">
    <subcellularLocation>
        <location evidence="1">Cell membrane</location>
        <topology evidence="1">Multi-pass membrane protein</topology>
    </subcellularLocation>
</comment>
<evidence type="ECO:0000313" key="8">
    <source>
        <dbReference type="EMBL" id="VAW37071.1"/>
    </source>
</evidence>